<dbReference type="InParanoid" id="A0A3N4KHF4"/>
<evidence type="ECO:0000256" key="1">
    <source>
        <dbReference type="ARBA" id="ARBA00004651"/>
    </source>
</evidence>
<dbReference type="Proteomes" id="UP000277580">
    <property type="component" value="Unassembled WGS sequence"/>
</dbReference>
<dbReference type="OrthoDB" id="5286874at2759"/>
<dbReference type="GO" id="GO:0015087">
    <property type="term" value="F:cobalt ion transmembrane transporter activity"/>
    <property type="evidence" value="ECO:0007669"/>
    <property type="project" value="TreeGrafter"/>
</dbReference>
<reference evidence="6 7" key="1">
    <citation type="journal article" date="2018" name="Nat. Ecol. Evol.">
        <title>Pezizomycetes genomes reveal the molecular basis of ectomycorrhizal truffle lifestyle.</title>
        <authorList>
            <person name="Murat C."/>
            <person name="Payen T."/>
            <person name="Noel B."/>
            <person name="Kuo A."/>
            <person name="Morin E."/>
            <person name="Chen J."/>
            <person name="Kohler A."/>
            <person name="Krizsan K."/>
            <person name="Balestrini R."/>
            <person name="Da Silva C."/>
            <person name="Montanini B."/>
            <person name="Hainaut M."/>
            <person name="Levati E."/>
            <person name="Barry K.W."/>
            <person name="Belfiori B."/>
            <person name="Cichocki N."/>
            <person name="Clum A."/>
            <person name="Dockter R.B."/>
            <person name="Fauchery L."/>
            <person name="Guy J."/>
            <person name="Iotti M."/>
            <person name="Le Tacon F."/>
            <person name="Lindquist E.A."/>
            <person name="Lipzen A."/>
            <person name="Malagnac F."/>
            <person name="Mello A."/>
            <person name="Molinier V."/>
            <person name="Miyauchi S."/>
            <person name="Poulain J."/>
            <person name="Riccioni C."/>
            <person name="Rubini A."/>
            <person name="Sitrit Y."/>
            <person name="Splivallo R."/>
            <person name="Traeger S."/>
            <person name="Wang M."/>
            <person name="Zifcakova L."/>
            <person name="Wipf D."/>
            <person name="Zambonelli A."/>
            <person name="Paolocci F."/>
            <person name="Nowrousian M."/>
            <person name="Ottonello S."/>
            <person name="Baldrian P."/>
            <person name="Spatafora J.W."/>
            <person name="Henrissat B."/>
            <person name="Nagy L.G."/>
            <person name="Aury J.M."/>
            <person name="Wincker P."/>
            <person name="Grigoriev I.V."/>
            <person name="Bonfante P."/>
            <person name="Martin F.M."/>
        </authorList>
    </citation>
    <scope>NUCLEOTIDE SEQUENCE [LARGE SCALE GENOMIC DNA]</scope>
    <source>
        <strain evidence="6 7">CCBAS932</strain>
    </source>
</reference>
<protein>
    <recommendedName>
        <fullName evidence="8">Cora-domain-containing protein</fullName>
    </recommendedName>
</protein>
<feature type="transmembrane region" description="Helical" evidence="5">
    <location>
        <begin position="371"/>
        <end position="393"/>
    </location>
</feature>
<dbReference type="SUPFAM" id="SSF144083">
    <property type="entry name" value="Magnesium transport protein CorA, transmembrane region"/>
    <property type="match status" value="1"/>
</dbReference>
<keyword evidence="7" id="KW-1185">Reference proteome</keyword>
<dbReference type="InterPro" id="IPR045863">
    <property type="entry name" value="CorA_TM1_TM2"/>
</dbReference>
<accession>A0A3N4KHF4</accession>
<gene>
    <name evidence="6" type="ORF">P167DRAFT_333959</name>
</gene>
<dbReference type="GO" id="GO:0005886">
    <property type="term" value="C:plasma membrane"/>
    <property type="evidence" value="ECO:0007669"/>
    <property type="project" value="UniProtKB-SubCell"/>
</dbReference>
<comment type="subcellular location">
    <subcellularLocation>
        <location evidence="1">Cell membrane</location>
        <topology evidence="1">Multi-pass membrane protein</topology>
    </subcellularLocation>
</comment>
<dbReference type="GO" id="GO:0015095">
    <property type="term" value="F:magnesium ion transmembrane transporter activity"/>
    <property type="evidence" value="ECO:0007669"/>
    <property type="project" value="TreeGrafter"/>
</dbReference>
<dbReference type="GO" id="GO:0050897">
    <property type="term" value="F:cobalt ion binding"/>
    <property type="evidence" value="ECO:0007669"/>
    <property type="project" value="TreeGrafter"/>
</dbReference>
<dbReference type="Pfam" id="PF01544">
    <property type="entry name" value="CorA"/>
    <property type="match status" value="1"/>
</dbReference>
<keyword evidence="3 5" id="KW-1133">Transmembrane helix</keyword>
<organism evidence="6 7">
    <name type="scientific">Morchella conica CCBAS932</name>
    <dbReference type="NCBI Taxonomy" id="1392247"/>
    <lineage>
        <taxon>Eukaryota</taxon>
        <taxon>Fungi</taxon>
        <taxon>Dikarya</taxon>
        <taxon>Ascomycota</taxon>
        <taxon>Pezizomycotina</taxon>
        <taxon>Pezizomycetes</taxon>
        <taxon>Pezizales</taxon>
        <taxon>Morchellaceae</taxon>
        <taxon>Morchella</taxon>
    </lineage>
</organism>
<evidence type="ECO:0000256" key="3">
    <source>
        <dbReference type="ARBA" id="ARBA00022989"/>
    </source>
</evidence>
<dbReference type="PANTHER" id="PTHR46494">
    <property type="entry name" value="CORA FAMILY METAL ION TRANSPORTER (EUROFUNG)"/>
    <property type="match status" value="1"/>
</dbReference>
<keyword evidence="4 5" id="KW-0472">Membrane</keyword>
<dbReference type="EMBL" id="ML119159">
    <property type="protein sequence ID" value="RPB08752.1"/>
    <property type="molecule type" value="Genomic_DNA"/>
</dbReference>
<evidence type="ECO:0000256" key="2">
    <source>
        <dbReference type="ARBA" id="ARBA00022692"/>
    </source>
</evidence>
<evidence type="ECO:0000256" key="5">
    <source>
        <dbReference type="SAM" id="Phobius"/>
    </source>
</evidence>
<dbReference type="InterPro" id="IPR002523">
    <property type="entry name" value="MgTranspt_CorA/ZnTranspt_ZntB"/>
</dbReference>
<keyword evidence="2 5" id="KW-0812">Transmembrane</keyword>
<sequence length="579" mass="66471">MRNRTIDYPPTPTGRQKKETIEVRNAMTNLSLKKLINNPKVAMIKFRNASMSRFLAGVSYHPNMPRNKNPPHKKRGSFLPGTVLFVAIPYLGLEKMSRVSFRKKIQASKRPLLPGEEQTALHLTDNTELASVSTLSLFEYNFPRKLNTPLFDKTQTKIGDNCMVVHQVWFMVFDNETIAAFRTANDDHPEHIPLSPYHHSFGAYHTLINMIDNILPSWELSLLDDIRDEISELEYSMQSGNVDELAGLIDILYTMRTELSTIVTVVDLQVTILRRLKKFDYNSQEGQFKIMRKAIDKVIKSRKTFQTDVETMVNRLKYLQVAKQDRLKYQMMINTARMQENTGLTLEDVAWQQAQVQKLQQQLQVKQDVRMTVFTSVTVVFLPLSFFTSYFGMNVQDIRETTWTQRRFWAVCAPVSLFLIVTVLLVALRTRGRSMFTQTLKKIVITRTPEQLRKRFGWTLPDPPEDTTEVPAIHLHPVHMENGFDPATLDQRRMSMAARRHSRVCPLSPSIMNFDIEKMFPEGLPRSIKEEEKDEEAALEAPEGGGYGLKRARTWLATPFVNLGGGGNARMERGAAGRQ</sequence>
<evidence type="ECO:0000313" key="6">
    <source>
        <dbReference type="EMBL" id="RPB08752.1"/>
    </source>
</evidence>
<dbReference type="AlphaFoldDB" id="A0A3N4KHF4"/>
<dbReference type="GO" id="GO:0000287">
    <property type="term" value="F:magnesium ion binding"/>
    <property type="evidence" value="ECO:0007669"/>
    <property type="project" value="TreeGrafter"/>
</dbReference>
<dbReference type="PANTHER" id="PTHR46494:SF1">
    <property type="entry name" value="CORA FAMILY METAL ION TRANSPORTER (EUROFUNG)"/>
    <property type="match status" value="1"/>
</dbReference>
<evidence type="ECO:0000313" key="7">
    <source>
        <dbReference type="Proteomes" id="UP000277580"/>
    </source>
</evidence>
<feature type="transmembrane region" description="Helical" evidence="5">
    <location>
        <begin position="76"/>
        <end position="93"/>
    </location>
</feature>
<name>A0A3N4KHF4_9PEZI</name>
<feature type="transmembrane region" description="Helical" evidence="5">
    <location>
        <begin position="408"/>
        <end position="428"/>
    </location>
</feature>
<evidence type="ECO:0000256" key="4">
    <source>
        <dbReference type="ARBA" id="ARBA00023136"/>
    </source>
</evidence>
<dbReference type="STRING" id="1392247.A0A3N4KHF4"/>
<proteinExistence type="predicted"/>
<dbReference type="Gene3D" id="1.20.58.340">
    <property type="entry name" value="Magnesium transport protein CorA, transmembrane region"/>
    <property type="match status" value="1"/>
</dbReference>
<evidence type="ECO:0008006" key="8">
    <source>
        <dbReference type="Google" id="ProtNLM"/>
    </source>
</evidence>